<keyword evidence="2" id="KW-1185">Reference proteome</keyword>
<gene>
    <name evidence="1" type="ORF">MRB53_026782</name>
</gene>
<organism evidence="1 2">
    <name type="scientific">Persea americana</name>
    <name type="common">Avocado</name>
    <dbReference type="NCBI Taxonomy" id="3435"/>
    <lineage>
        <taxon>Eukaryota</taxon>
        <taxon>Viridiplantae</taxon>
        <taxon>Streptophyta</taxon>
        <taxon>Embryophyta</taxon>
        <taxon>Tracheophyta</taxon>
        <taxon>Spermatophyta</taxon>
        <taxon>Magnoliopsida</taxon>
        <taxon>Magnoliidae</taxon>
        <taxon>Laurales</taxon>
        <taxon>Lauraceae</taxon>
        <taxon>Persea</taxon>
    </lineage>
</organism>
<dbReference type="EMBL" id="CM056816">
    <property type="protein sequence ID" value="KAJ8633446.1"/>
    <property type="molecule type" value="Genomic_DNA"/>
</dbReference>
<evidence type="ECO:0000313" key="2">
    <source>
        <dbReference type="Proteomes" id="UP001234297"/>
    </source>
</evidence>
<sequence length="428" mass="44762">MDGPSSKKLKADDNGADFAPSIQLTPEDARKIIEPLSTEQLLDILQSATLRHPDILDAVRSVADRDPAQRKLFIRGLGWETTTDVLRSHFSFFGEIDEAIVILDRATGKSKGFGFVTFKHIDGALLALKEPSKKIDGRMTVAQLAAVGSTANAPAAVDLSQRKLFVGSVPFDMPSDRLLAHFSLYGEIEEGPLGYDKQTGKSRGFALFIYRTVEAARAALVEPIKNVDGHQLVCKIAIDGKKGKLGGGVQEPSGAPANQEYGAPGGLSSYGGLGGGFSGSNQVLGLSHYNLNTPLQSSIGGIGGQGLSSVGNHAPSSLGGGNAGGFGAISGGSAGGYGPGLGGGSYGSLQWAFWVVVLCLRKPKPPTGRSLTGAKGSFWRDVPGYASVLLRCMTAIGANALNGCGECRPVICFDEWFPNFCSRFSALP</sequence>
<reference evidence="1 2" key="1">
    <citation type="journal article" date="2022" name="Hortic Res">
        <title>A haplotype resolved chromosomal level avocado genome allows analysis of novel avocado genes.</title>
        <authorList>
            <person name="Nath O."/>
            <person name="Fletcher S.J."/>
            <person name="Hayward A."/>
            <person name="Shaw L.M."/>
            <person name="Masouleh A.K."/>
            <person name="Furtado A."/>
            <person name="Henry R.J."/>
            <person name="Mitter N."/>
        </authorList>
    </citation>
    <scope>NUCLEOTIDE SEQUENCE [LARGE SCALE GENOMIC DNA]</scope>
    <source>
        <strain evidence="2">cv. Hass</strain>
    </source>
</reference>
<accession>A0ACC2LJ13</accession>
<evidence type="ECO:0000313" key="1">
    <source>
        <dbReference type="EMBL" id="KAJ8633446.1"/>
    </source>
</evidence>
<dbReference type="Proteomes" id="UP001234297">
    <property type="component" value="Chromosome 8"/>
</dbReference>
<name>A0ACC2LJ13_PERAE</name>
<protein>
    <submittedName>
        <fullName evidence="1">Uncharacterized protein</fullName>
    </submittedName>
</protein>
<comment type="caution">
    <text evidence="1">The sequence shown here is derived from an EMBL/GenBank/DDBJ whole genome shotgun (WGS) entry which is preliminary data.</text>
</comment>
<proteinExistence type="predicted"/>